<feature type="domain" description="MADF" evidence="1">
    <location>
        <begin position="11"/>
        <end position="107"/>
    </location>
</feature>
<dbReference type="SMART" id="SM00595">
    <property type="entry name" value="MADF"/>
    <property type="match status" value="1"/>
</dbReference>
<dbReference type="InterPro" id="IPR039353">
    <property type="entry name" value="TF_Adf1"/>
</dbReference>
<dbReference type="PROSITE" id="PS51029">
    <property type="entry name" value="MADF"/>
    <property type="match status" value="1"/>
</dbReference>
<accession>A0A9N9MXS4</accession>
<evidence type="ECO:0000313" key="2">
    <source>
        <dbReference type="EMBL" id="CAG9769570.1"/>
    </source>
</evidence>
<protein>
    <recommendedName>
        <fullName evidence="1">MADF domain-containing protein</fullName>
    </recommendedName>
</protein>
<gene>
    <name evidence="2" type="ORF">CEUTPL_LOCUS10076</name>
</gene>
<dbReference type="AlphaFoldDB" id="A0A9N9MXS4"/>
<dbReference type="Proteomes" id="UP001152799">
    <property type="component" value="Chromosome 5"/>
</dbReference>
<organism evidence="2 3">
    <name type="scientific">Ceutorhynchus assimilis</name>
    <name type="common">cabbage seed weevil</name>
    <dbReference type="NCBI Taxonomy" id="467358"/>
    <lineage>
        <taxon>Eukaryota</taxon>
        <taxon>Metazoa</taxon>
        <taxon>Ecdysozoa</taxon>
        <taxon>Arthropoda</taxon>
        <taxon>Hexapoda</taxon>
        <taxon>Insecta</taxon>
        <taxon>Pterygota</taxon>
        <taxon>Neoptera</taxon>
        <taxon>Endopterygota</taxon>
        <taxon>Coleoptera</taxon>
        <taxon>Polyphaga</taxon>
        <taxon>Cucujiformia</taxon>
        <taxon>Curculionidae</taxon>
        <taxon>Ceutorhynchinae</taxon>
        <taxon>Ceutorhynchus</taxon>
    </lineage>
</organism>
<dbReference type="EMBL" id="OU892281">
    <property type="protein sequence ID" value="CAG9769570.1"/>
    <property type="molecule type" value="Genomic_DNA"/>
</dbReference>
<sequence>MPDLLEVDVDLLIRLVEEHRILWDKNEEDYKNTKYTNAAWRDVCSTLIADFETVGENEKMEISKFVRKKWANLRDAWLKYLKKQRDVKRTKKYLYHDQMQFLTTIYGSASPYDTFTGEFTPKYELFEEAADLGSDASADMYSSTVGSTNDTSSSTYETAVQVKKCKIEEAEGRAPSEETTAPSDDNNRHMLFFRSILPSVVDFSEDQIIDFQMGILNVIKNIKRTKYSSTTASTSATDK</sequence>
<evidence type="ECO:0000259" key="1">
    <source>
        <dbReference type="PROSITE" id="PS51029"/>
    </source>
</evidence>
<dbReference type="PANTHER" id="PTHR12243">
    <property type="entry name" value="MADF DOMAIN TRANSCRIPTION FACTOR"/>
    <property type="match status" value="1"/>
</dbReference>
<name>A0A9N9MXS4_9CUCU</name>
<reference evidence="2" key="1">
    <citation type="submission" date="2022-01" db="EMBL/GenBank/DDBJ databases">
        <authorList>
            <person name="King R."/>
        </authorList>
    </citation>
    <scope>NUCLEOTIDE SEQUENCE</scope>
</reference>
<dbReference type="Pfam" id="PF10545">
    <property type="entry name" value="MADF_DNA_bdg"/>
    <property type="match status" value="1"/>
</dbReference>
<dbReference type="GO" id="GO:0006357">
    <property type="term" value="P:regulation of transcription by RNA polymerase II"/>
    <property type="evidence" value="ECO:0007669"/>
    <property type="project" value="TreeGrafter"/>
</dbReference>
<evidence type="ECO:0000313" key="3">
    <source>
        <dbReference type="Proteomes" id="UP001152799"/>
    </source>
</evidence>
<dbReference type="GO" id="GO:0005667">
    <property type="term" value="C:transcription regulator complex"/>
    <property type="evidence" value="ECO:0007669"/>
    <property type="project" value="TreeGrafter"/>
</dbReference>
<proteinExistence type="predicted"/>
<dbReference type="GO" id="GO:0005634">
    <property type="term" value="C:nucleus"/>
    <property type="evidence" value="ECO:0007669"/>
    <property type="project" value="TreeGrafter"/>
</dbReference>
<dbReference type="InterPro" id="IPR006578">
    <property type="entry name" value="MADF-dom"/>
</dbReference>
<keyword evidence="3" id="KW-1185">Reference proteome</keyword>
<dbReference type="OrthoDB" id="10071528at2759"/>
<dbReference type="PANTHER" id="PTHR12243:SF67">
    <property type="entry name" value="COREPRESSOR OF PANGOLIN, ISOFORM A-RELATED"/>
    <property type="match status" value="1"/>
</dbReference>